<dbReference type="PANTHER" id="PTHR43298">
    <property type="entry name" value="MULTIDRUG RESISTANCE PROTEIN NORM-RELATED"/>
    <property type="match status" value="1"/>
</dbReference>
<evidence type="ECO:0000256" key="3">
    <source>
        <dbReference type="ARBA" id="ARBA00010199"/>
    </source>
</evidence>
<feature type="transmembrane region" description="Helical" evidence="13">
    <location>
        <begin position="174"/>
        <end position="198"/>
    </location>
</feature>
<dbReference type="Proteomes" id="UP000665020">
    <property type="component" value="Chromosome"/>
</dbReference>
<dbReference type="GO" id="GO:0005886">
    <property type="term" value="C:plasma membrane"/>
    <property type="evidence" value="ECO:0007669"/>
    <property type="project" value="UniProtKB-SubCell"/>
</dbReference>
<evidence type="ECO:0000256" key="10">
    <source>
        <dbReference type="ARBA" id="ARBA00023065"/>
    </source>
</evidence>
<evidence type="ECO:0000256" key="13">
    <source>
        <dbReference type="SAM" id="Phobius"/>
    </source>
</evidence>
<comment type="function">
    <text evidence="1">Multidrug efflux pump.</text>
</comment>
<keyword evidence="10" id="KW-0406">Ion transport</keyword>
<dbReference type="RefSeq" id="WP_230869030.1">
    <property type="nucleotide sequence ID" value="NZ_CP046640.1"/>
</dbReference>
<evidence type="ECO:0000313" key="14">
    <source>
        <dbReference type="EMBL" id="QTL97402.1"/>
    </source>
</evidence>
<evidence type="ECO:0000256" key="8">
    <source>
        <dbReference type="ARBA" id="ARBA00022692"/>
    </source>
</evidence>
<dbReference type="InterPro" id="IPR048279">
    <property type="entry name" value="MdtK-like"/>
</dbReference>
<evidence type="ECO:0000256" key="7">
    <source>
        <dbReference type="ARBA" id="ARBA00022475"/>
    </source>
</evidence>
<dbReference type="NCBIfam" id="TIGR00797">
    <property type="entry name" value="matE"/>
    <property type="match status" value="1"/>
</dbReference>
<keyword evidence="9 13" id="KW-1133">Transmembrane helix</keyword>
<feature type="transmembrane region" description="Helical" evidence="13">
    <location>
        <begin position="398"/>
        <end position="421"/>
    </location>
</feature>
<evidence type="ECO:0000256" key="2">
    <source>
        <dbReference type="ARBA" id="ARBA00004651"/>
    </source>
</evidence>
<name>A0A8A7KHP7_9FIRM</name>
<organism evidence="14 15">
    <name type="scientific">Iocasia fonsfrigidae</name>
    <dbReference type="NCBI Taxonomy" id="2682810"/>
    <lineage>
        <taxon>Bacteria</taxon>
        <taxon>Bacillati</taxon>
        <taxon>Bacillota</taxon>
        <taxon>Clostridia</taxon>
        <taxon>Halanaerobiales</taxon>
        <taxon>Halanaerobiaceae</taxon>
        <taxon>Iocasia</taxon>
    </lineage>
</organism>
<dbReference type="InterPro" id="IPR050222">
    <property type="entry name" value="MATE_MdtK"/>
</dbReference>
<dbReference type="GO" id="GO:0006811">
    <property type="term" value="P:monoatomic ion transport"/>
    <property type="evidence" value="ECO:0007669"/>
    <property type="project" value="UniProtKB-KW"/>
</dbReference>
<dbReference type="GO" id="GO:0042910">
    <property type="term" value="F:xenobiotic transmembrane transporter activity"/>
    <property type="evidence" value="ECO:0007669"/>
    <property type="project" value="InterPro"/>
</dbReference>
<evidence type="ECO:0000256" key="11">
    <source>
        <dbReference type="ARBA" id="ARBA00023136"/>
    </source>
</evidence>
<feature type="transmembrane region" description="Helical" evidence="13">
    <location>
        <begin position="20"/>
        <end position="53"/>
    </location>
</feature>
<keyword evidence="11 13" id="KW-0472">Membrane</keyword>
<feature type="transmembrane region" description="Helical" evidence="13">
    <location>
        <begin position="140"/>
        <end position="162"/>
    </location>
</feature>
<dbReference type="GO" id="GO:0015297">
    <property type="term" value="F:antiporter activity"/>
    <property type="evidence" value="ECO:0007669"/>
    <property type="project" value="UniProtKB-KW"/>
</dbReference>
<protein>
    <recommendedName>
        <fullName evidence="4">Probable multidrug resistance protein NorM</fullName>
    </recommendedName>
    <alternativeName>
        <fullName evidence="12">Multidrug-efflux transporter</fullName>
    </alternativeName>
</protein>
<reference evidence="14" key="1">
    <citation type="submission" date="2019-12" db="EMBL/GenBank/DDBJ databases">
        <authorList>
            <person name="zhang j."/>
            <person name="sun C.M."/>
        </authorList>
    </citation>
    <scope>NUCLEOTIDE SEQUENCE</scope>
    <source>
        <strain evidence="14">NS-1</strain>
    </source>
</reference>
<keyword evidence="8 13" id="KW-0812">Transmembrane</keyword>
<feature type="transmembrane region" description="Helical" evidence="13">
    <location>
        <begin position="368"/>
        <end position="386"/>
    </location>
</feature>
<feature type="transmembrane region" description="Helical" evidence="13">
    <location>
        <begin position="294"/>
        <end position="316"/>
    </location>
</feature>
<keyword evidence="5" id="KW-0813">Transport</keyword>
<keyword evidence="7" id="KW-1003">Cell membrane</keyword>
<feature type="transmembrane region" description="Helical" evidence="13">
    <location>
        <begin position="427"/>
        <end position="448"/>
    </location>
</feature>
<evidence type="ECO:0000256" key="4">
    <source>
        <dbReference type="ARBA" id="ARBA00020268"/>
    </source>
</evidence>
<evidence type="ECO:0000256" key="6">
    <source>
        <dbReference type="ARBA" id="ARBA00022449"/>
    </source>
</evidence>
<dbReference type="EMBL" id="CP046640">
    <property type="protein sequence ID" value="QTL97402.1"/>
    <property type="molecule type" value="Genomic_DNA"/>
</dbReference>
<dbReference type="InterPro" id="IPR002528">
    <property type="entry name" value="MATE_fam"/>
</dbReference>
<keyword evidence="6" id="KW-0050">Antiport</keyword>
<comment type="subcellular location">
    <subcellularLocation>
        <location evidence="2">Cell membrane</location>
        <topology evidence="2">Multi-pass membrane protein</topology>
    </subcellularLocation>
</comment>
<feature type="transmembrane region" description="Helical" evidence="13">
    <location>
        <begin position="328"/>
        <end position="348"/>
    </location>
</feature>
<sequence length="470" mass="51509">MSELTIDTSPKQMRRNILGLAWPAILRLFLQSIVGVVDVIMIGQLGAAAIASVDIGNRIVFVLIGSLMSLTIGATAMVAHYVGAGNKEEANHIMWQSLMSGFLAALILAFLGSLFSEEILKLMMVLMEEADQFIINEGSVYLKIVLASMIFGLPMMVINAILQGIGDMKTPLFIMFITNIINVLLNYLLIFGIGFFPALGVTGAALGTGIGRLVGFIIGLIVLIRGDIDIRLDWKQLSWKFDWETIKNILKIGIPAAIEQFARQSSQIIYTALVAGLGTMTIAANAVAMNVTTLSFMPGFGFGMAATTLIGQSLGAEKKDLAEKYGKQSAYLTVILMALASIAMFIWIQPIIHLYTDEPGVIKMATSALRIFLFFQPLFGLFMVLAGALRGAGDTKWVMYFTIIGNWGVRLIFSLIFAFYFKLGLNGFWLAMGVDVIVRAGLIVWRFLSGKWKDLKVVQNNEKMVIEILD</sequence>
<dbReference type="AlphaFoldDB" id="A0A8A7KHP7"/>
<accession>A0A8A7KHP7</accession>
<feature type="transmembrane region" description="Helical" evidence="13">
    <location>
        <begin position="204"/>
        <end position="224"/>
    </location>
</feature>
<evidence type="ECO:0000256" key="5">
    <source>
        <dbReference type="ARBA" id="ARBA00022448"/>
    </source>
</evidence>
<evidence type="ECO:0000313" key="15">
    <source>
        <dbReference type="Proteomes" id="UP000665020"/>
    </source>
</evidence>
<evidence type="ECO:0000256" key="12">
    <source>
        <dbReference type="ARBA" id="ARBA00031636"/>
    </source>
</evidence>
<gene>
    <name evidence="14" type="ORF">GM661_05080</name>
</gene>
<dbReference type="PANTHER" id="PTHR43298:SF2">
    <property type="entry name" value="FMN_FAD EXPORTER YEEO-RELATED"/>
    <property type="match status" value="1"/>
</dbReference>
<evidence type="ECO:0000256" key="1">
    <source>
        <dbReference type="ARBA" id="ARBA00003408"/>
    </source>
</evidence>
<evidence type="ECO:0000256" key="9">
    <source>
        <dbReference type="ARBA" id="ARBA00022989"/>
    </source>
</evidence>
<proteinExistence type="inferred from homology"/>
<dbReference type="CDD" id="cd13137">
    <property type="entry name" value="MATE_NorM_like"/>
    <property type="match status" value="1"/>
</dbReference>
<dbReference type="Pfam" id="PF01554">
    <property type="entry name" value="MatE"/>
    <property type="match status" value="2"/>
</dbReference>
<feature type="transmembrane region" description="Helical" evidence="13">
    <location>
        <begin position="94"/>
        <end position="115"/>
    </location>
</feature>
<comment type="similarity">
    <text evidence="3">Belongs to the multi antimicrobial extrusion (MATE) (TC 2.A.66.1) family.</text>
</comment>
<feature type="transmembrane region" description="Helical" evidence="13">
    <location>
        <begin position="268"/>
        <end position="288"/>
    </location>
</feature>
<feature type="transmembrane region" description="Helical" evidence="13">
    <location>
        <begin position="59"/>
        <end position="82"/>
    </location>
</feature>
<keyword evidence="15" id="KW-1185">Reference proteome</keyword>
<dbReference type="KEGG" id="ifn:GM661_05080"/>
<dbReference type="PIRSF" id="PIRSF006603">
    <property type="entry name" value="DinF"/>
    <property type="match status" value="1"/>
</dbReference>